<evidence type="ECO:0000256" key="1">
    <source>
        <dbReference type="ARBA" id="ARBA00023125"/>
    </source>
</evidence>
<dbReference type="GO" id="GO:0006310">
    <property type="term" value="P:DNA recombination"/>
    <property type="evidence" value="ECO:0007669"/>
    <property type="project" value="UniProtKB-KW"/>
</dbReference>
<accession>A0A6I3X5X2</accession>
<dbReference type="PIRSF" id="PIRSF006493">
    <property type="entry name" value="Prok_Ku"/>
    <property type="match status" value="1"/>
</dbReference>
<keyword evidence="1 2" id="KW-0238">DNA-binding</keyword>
<dbReference type="GO" id="GO:0006303">
    <property type="term" value="P:double-strand break repair via nonhomologous end joining"/>
    <property type="evidence" value="ECO:0007669"/>
    <property type="project" value="UniProtKB-UniRule"/>
</dbReference>
<dbReference type="OrthoDB" id="9795084at2"/>
<dbReference type="NCBIfam" id="TIGR02772">
    <property type="entry name" value="Ku_bact"/>
    <property type="match status" value="1"/>
</dbReference>
<keyword evidence="2" id="KW-0227">DNA damage</keyword>
<name>A0A6I3X5X2_9BURK</name>
<comment type="caution">
    <text evidence="5">The sequence shown here is derived from an EMBL/GenBank/DDBJ whole genome shotgun (WGS) entry which is preliminary data.</text>
</comment>
<feature type="domain" description="Ku" evidence="4">
    <location>
        <begin position="53"/>
        <end position="181"/>
    </location>
</feature>
<keyword evidence="2" id="KW-0233">DNA recombination</keyword>
<feature type="compositionally biased region" description="Acidic residues" evidence="3">
    <location>
        <begin position="275"/>
        <end position="290"/>
    </location>
</feature>
<dbReference type="SMART" id="SM00559">
    <property type="entry name" value="Ku78"/>
    <property type="match status" value="1"/>
</dbReference>
<dbReference type="PANTHER" id="PTHR41251:SF1">
    <property type="entry name" value="NON-HOMOLOGOUS END JOINING PROTEIN KU"/>
    <property type="match status" value="1"/>
</dbReference>
<dbReference type="SUPFAM" id="SSF100939">
    <property type="entry name" value="SPOC domain-like"/>
    <property type="match status" value="1"/>
</dbReference>
<keyword evidence="6" id="KW-1185">Reference proteome</keyword>
<proteinExistence type="inferred from homology"/>
<feature type="region of interest" description="Disordered" evidence="3">
    <location>
        <begin position="262"/>
        <end position="351"/>
    </location>
</feature>
<comment type="subunit">
    <text evidence="2">Homodimer. Interacts with LigD.</text>
</comment>
<dbReference type="Gene3D" id="2.40.290.10">
    <property type="match status" value="1"/>
</dbReference>
<protein>
    <recommendedName>
        <fullName evidence="2">Non-homologous end joining protein Ku</fullName>
    </recommendedName>
</protein>
<sequence>MARSLWKGAISFGLVHIPVDLYSAVKQNELDLTMLDKRDFSPIGFKRYNKGNNKEVAWDNIIKGYEYTSGEYVVLSDEDLKQANVKATQTIDILAFVNAEDVPLTYYETPYYLAPGRGGAKVYALLRETLRRAGRIGIATVVIRTKQHLCALVASEDGIIMNTLRYADEIRDAEGLDLPAKGLKAAGITDKELKMALSLVEGMSEEWDPSQYHDTYKEDVLALVEKKVKAGQTKSITMPSKETEAKPSSNVIDLVALLKQSLGNKPGKGRKAAADEDDEPAEDTEDEDEAPAPKAKKAAPRASASRAAPARGSAASRAAPKSGAAKAAAAKPAAPKKTAAKSASATRKKAA</sequence>
<comment type="function">
    <text evidence="2">With LigD forms a non-homologous end joining (NHEJ) DNA repair enzyme, which repairs dsDNA breaks with reduced fidelity. Binds linear dsDNA with 5'- and 3'- overhangs but not closed circular dsDNA nor ssDNA. Recruits and stimulates the ligase activity of LigD.</text>
</comment>
<evidence type="ECO:0000313" key="5">
    <source>
        <dbReference type="EMBL" id="MUI11176.1"/>
    </source>
</evidence>
<dbReference type="CDD" id="cd00789">
    <property type="entry name" value="KU_like"/>
    <property type="match status" value="1"/>
</dbReference>
<dbReference type="EMBL" id="WNWM01000002">
    <property type="protein sequence ID" value="MUI11176.1"/>
    <property type="molecule type" value="Genomic_DNA"/>
</dbReference>
<feature type="compositionally biased region" description="Low complexity" evidence="3">
    <location>
        <begin position="300"/>
        <end position="345"/>
    </location>
</feature>
<evidence type="ECO:0000259" key="4">
    <source>
        <dbReference type="SMART" id="SM00559"/>
    </source>
</evidence>
<dbReference type="RefSeq" id="WP_155707054.1">
    <property type="nucleotide sequence ID" value="NZ_BMWU01000014.1"/>
</dbReference>
<evidence type="ECO:0000256" key="2">
    <source>
        <dbReference type="HAMAP-Rule" id="MF_01875"/>
    </source>
</evidence>
<dbReference type="InterPro" id="IPR016194">
    <property type="entry name" value="SPOC-like_C_dom_sf"/>
</dbReference>
<keyword evidence="2" id="KW-0234">DNA repair</keyword>
<dbReference type="HAMAP" id="MF_01875">
    <property type="entry name" value="Prokaryotic_Ku"/>
    <property type="match status" value="1"/>
</dbReference>
<reference evidence="5 6" key="1">
    <citation type="submission" date="2019-11" db="EMBL/GenBank/DDBJ databases">
        <title>Draft Genome Sequences of Six Type Strains of the Genus Massilia.</title>
        <authorList>
            <person name="Miess H."/>
            <person name="Frediansyah A."/>
            <person name="Goeker M."/>
            <person name="Gross H."/>
        </authorList>
    </citation>
    <scope>NUCLEOTIDE SEQUENCE [LARGE SCALE GENOMIC DNA]</scope>
    <source>
        <strain evidence="5 6">DSM 17513</strain>
    </source>
</reference>
<dbReference type="GO" id="GO:0003690">
    <property type="term" value="F:double-stranded DNA binding"/>
    <property type="evidence" value="ECO:0007669"/>
    <property type="project" value="UniProtKB-UniRule"/>
</dbReference>
<gene>
    <name evidence="2" type="primary">ku</name>
    <name evidence="5" type="ORF">GJV26_01505</name>
</gene>
<dbReference type="Pfam" id="PF02735">
    <property type="entry name" value="Ku"/>
    <property type="match status" value="1"/>
</dbReference>
<comment type="similarity">
    <text evidence="2">Belongs to the prokaryotic Ku family.</text>
</comment>
<dbReference type="PANTHER" id="PTHR41251">
    <property type="entry name" value="NON-HOMOLOGOUS END JOINING PROTEIN KU"/>
    <property type="match status" value="1"/>
</dbReference>
<evidence type="ECO:0000256" key="3">
    <source>
        <dbReference type="SAM" id="MobiDB-lite"/>
    </source>
</evidence>
<dbReference type="InterPro" id="IPR009187">
    <property type="entry name" value="Prok_Ku"/>
</dbReference>
<organism evidence="5 6">
    <name type="scientific">Pseudoduganella dura</name>
    <dbReference type="NCBI Taxonomy" id="321982"/>
    <lineage>
        <taxon>Bacteria</taxon>
        <taxon>Pseudomonadati</taxon>
        <taxon>Pseudomonadota</taxon>
        <taxon>Betaproteobacteria</taxon>
        <taxon>Burkholderiales</taxon>
        <taxon>Oxalobacteraceae</taxon>
        <taxon>Telluria group</taxon>
        <taxon>Pseudoduganella</taxon>
    </lineage>
</organism>
<dbReference type="AlphaFoldDB" id="A0A6I3X5X2"/>
<evidence type="ECO:0000313" key="6">
    <source>
        <dbReference type="Proteomes" id="UP000431684"/>
    </source>
</evidence>
<dbReference type="Proteomes" id="UP000431684">
    <property type="component" value="Unassembled WGS sequence"/>
</dbReference>
<dbReference type="InterPro" id="IPR006164">
    <property type="entry name" value="DNA_bd_Ku70/Ku80"/>
</dbReference>